<keyword evidence="4" id="KW-0812">Transmembrane</keyword>
<dbReference type="FunFam" id="2.40.160.20:FF:000001">
    <property type="entry name" value="Outer membrane protein W"/>
    <property type="match status" value="1"/>
</dbReference>
<evidence type="ECO:0000313" key="9">
    <source>
        <dbReference type="EMBL" id="AAN80189.1"/>
    </source>
</evidence>
<dbReference type="Pfam" id="PF03922">
    <property type="entry name" value="OmpW"/>
    <property type="match status" value="1"/>
</dbReference>
<dbReference type="SUPFAM" id="SSF56925">
    <property type="entry name" value="OMPA-like"/>
    <property type="match status" value="1"/>
</dbReference>
<evidence type="ECO:0000256" key="1">
    <source>
        <dbReference type="ARBA" id="ARBA00004442"/>
    </source>
</evidence>
<evidence type="ECO:0000256" key="6">
    <source>
        <dbReference type="ARBA" id="ARBA00023136"/>
    </source>
</evidence>
<dbReference type="STRING" id="199310.c1722"/>
<keyword evidence="7" id="KW-0998">Cell outer membrane</keyword>
<dbReference type="eggNOG" id="COG3047">
    <property type="taxonomic scope" value="Bacteria"/>
</dbReference>
<name>A0A0H2V705_ECOL6</name>
<dbReference type="PANTHER" id="PTHR36920:SF1">
    <property type="entry name" value="OUTER MEMBRANE PROTEIN W"/>
    <property type="match status" value="1"/>
</dbReference>
<dbReference type="AlphaFoldDB" id="A0A0H2V705"/>
<dbReference type="Gene3D" id="2.40.160.20">
    <property type="match status" value="1"/>
</dbReference>
<dbReference type="PANTHER" id="PTHR36920">
    <property type="match status" value="1"/>
</dbReference>
<evidence type="ECO:0000256" key="8">
    <source>
        <dbReference type="ARBA" id="ARBA00074212"/>
    </source>
</evidence>
<organism evidence="9 10">
    <name type="scientific">Escherichia coli O6:H1 (strain CFT073 / ATCC 700928 / UPEC)</name>
    <dbReference type="NCBI Taxonomy" id="199310"/>
    <lineage>
        <taxon>Bacteria</taxon>
        <taxon>Pseudomonadati</taxon>
        <taxon>Pseudomonadota</taxon>
        <taxon>Gammaproteobacteria</taxon>
        <taxon>Enterobacterales</taxon>
        <taxon>Enterobacteriaceae</taxon>
        <taxon>Escherichia</taxon>
    </lineage>
</organism>
<dbReference type="Proteomes" id="UP000001410">
    <property type="component" value="Chromosome"/>
</dbReference>
<gene>
    <name evidence="9" type="primary">ompW</name>
    <name evidence="9" type="ordered locus">c1722</name>
</gene>
<dbReference type="EMBL" id="AE014075">
    <property type="protein sequence ID" value="AAN80189.1"/>
    <property type="molecule type" value="Genomic_DNA"/>
</dbReference>
<keyword evidence="5" id="KW-0732">Signal</keyword>
<dbReference type="KEGG" id="ecc:c1722"/>
<proteinExistence type="inferred from homology"/>
<evidence type="ECO:0000256" key="7">
    <source>
        <dbReference type="ARBA" id="ARBA00023237"/>
    </source>
</evidence>
<dbReference type="InterPro" id="IPR011250">
    <property type="entry name" value="OMP/PagP_B-barrel"/>
</dbReference>
<evidence type="ECO:0000313" key="10">
    <source>
        <dbReference type="Proteomes" id="UP000001410"/>
    </source>
</evidence>
<sequence>MICVGSFVTPMWVYSSRFYNHNDGADMKKLTVAALAVATLLSGSAFAHEAGEFFMRAGSATVRPTEGAGGTLGSLGGFSVTNNTQLGLTFTYMATDNIGVELLAATPFRHKIGTRATGDIATVHHLPPTLMAQWYFGDASSKFRPYVGAGINYTTFFDNGFNDHGKEAGLSDLSLKDSWGAAGQVGVDYLINRDWLVNMSVWYMDIDTTANYKLGGAQQHDSVRLDPWVFMFSAGYRF</sequence>
<protein>
    <recommendedName>
        <fullName evidence="8">Outer membrane protein W</fullName>
    </recommendedName>
</protein>
<dbReference type="NCBIfam" id="NF008202">
    <property type="entry name" value="PRK10959.1"/>
    <property type="match status" value="1"/>
</dbReference>
<dbReference type="GO" id="GO:0055085">
    <property type="term" value="P:transmembrane transport"/>
    <property type="evidence" value="ECO:0007669"/>
    <property type="project" value="TreeGrafter"/>
</dbReference>
<dbReference type="InterPro" id="IPR005618">
    <property type="entry name" value="OMPW"/>
</dbReference>
<accession>A0A0H2V705</accession>
<keyword evidence="10" id="KW-1185">Reference proteome</keyword>
<keyword evidence="3" id="KW-1134">Transmembrane beta strand</keyword>
<dbReference type="GO" id="GO:0009279">
    <property type="term" value="C:cell outer membrane"/>
    <property type="evidence" value="ECO:0007669"/>
    <property type="project" value="UniProtKB-SubCell"/>
</dbReference>
<dbReference type="HOGENOM" id="CLU_042505_1_1_6"/>
<comment type="subcellular location">
    <subcellularLocation>
        <location evidence="1">Cell outer membrane</location>
    </subcellularLocation>
</comment>
<evidence type="ECO:0000256" key="2">
    <source>
        <dbReference type="ARBA" id="ARBA00009330"/>
    </source>
</evidence>
<reference evidence="9 10" key="1">
    <citation type="journal article" date="2002" name="Proc. Natl. Acad. Sci. U.S.A.">
        <title>Extensive mosaic structure revealed by the complete genome sequence of uropathogenic Escherichia coli.</title>
        <authorList>
            <person name="Welch R.A."/>
            <person name="Burland V."/>
            <person name="Plunkett G.III."/>
            <person name="Redford P."/>
            <person name="Roesch P."/>
            <person name="Rasko D."/>
            <person name="Buckles E.L."/>
            <person name="Liou S.R."/>
            <person name="Boutin A."/>
            <person name="Hackett J."/>
            <person name="Stroud D."/>
            <person name="Mayhew G.F."/>
            <person name="Rose D.J."/>
            <person name="Zhou S."/>
            <person name="Schwartz D.C."/>
            <person name="Perna N.T."/>
            <person name="Mobley H.L."/>
            <person name="Donnenberg M.S."/>
            <person name="Blattner F.R."/>
        </authorList>
    </citation>
    <scope>NUCLEOTIDE SEQUENCE [LARGE SCALE GENOMIC DNA]</scope>
    <source>
        <strain evidence="10">CFT073 / ATCC 700928 / UPEC</strain>
    </source>
</reference>
<evidence type="ECO:0000256" key="5">
    <source>
        <dbReference type="ARBA" id="ARBA00022729"/>
    </source>
</evidence>
<evidence type="ECO:0000256" key="3">
    <source>
        <dbReference type="ARBA" id="ARBA00022452"/>
    </source>
</evidence>
<comment type="similarity">
    <text evidence="2">Belongs to the OmpW/AlkL family.</text>
</comment>
<keyword evidence="6" id="KW-0472">Membrane</keyword>
<evidence type="ECO:0000256" key="4">
    <source>
        <dbReference type="ARBA" id="ARBA00022692"/>
    </source>
</evidence>